<proteinExistence type="predicted"/>
<dbReference type="EMBL" id="DTAD01000013">
    <property type="protein sequence ID" value="HGN89700.1"/>
    <property type="molecule type" value="Genomic_DNA"/>
</dbReference>
<protein>
    <submittedName>
        <fullName evidence="1">Uncharacterized protein</fullName>
    </submittedName>
</protein>
<accession>A0A7C4E0D7</accession>
<dbReference type="AlphaFoldDB" id="A0A7C4E0D7"/>
<reference evidence="1" key="1">
    <citation type="journal article" date="2020" name="mSystems">
        <title>Genome- and Community-Level Interaction Insights into Carbon Utilization and Element Cycling Functions of Hydrothermarchaeota in Hydrothermal Sediment.</title>
        <authorList>
            <person name="Zhou Z."/>
            <person name="Liu Y."/>
            <person name="Xu W."/>
            <person name="Pan J."/>
            <person name="Luo Z.H."/>
            <person name="Li M."/>
        </authorList>
    </citation>
    <scope>NUCLEOTIDE SEQUENCE [LARGE SCALE GENOMIC DNA]</scope>
    <source>
        <strain evidence="1">SpSt-613</strain>
    </source>
</reference>
<evidence type="ECO:0000313" key="1">
    <source>
        <dbReference type="EMBL" id="HGN89700.1"/>
    </source>
</evidence>
<name>A0A7C4E0D7_CALS0</name>
<sequence length="174" mass="19805">MFKFEGPAETLLYHIRERATELGLPRRGGFANAVVFSPPYCNLLTSPRKELRGFAKNEMRTFTKGSYRAFLTQLVASAYLMLRVYGRCVVVVKDVVSTGLGRQVQDIVAEAMGFVGFKKVKVHTFLIEKPSAYVEWHRSQGHRYEHLLYEYVVEGQKTANIKPKQAVKTEVEGK</sequence>
<gene>
    <name evidence="1" type="ORF">ENT82_01015</name>
</gene>
<comment type="caution">
    <text evidence="1">The sequence shown here is derived from an EMBL/GenBank/DDBJ whole genome shotgun (WGS) entry which is preliminary data.</text>
</comment>
<organism evidence="1">
    <name type="scientific">Caldiarchaeum subterraneum</name>
    <dbReference type="NCBI Taxonomy" id="311458"/>
    <lineage>
        <taxon>Archaea</taxon>
        <taxon>Nitrososphaerota</taxon>
        <taxon>Candidatus Caldarchaeales</taxon>
        <taxon>Candidatus Caldarchaeaceae</taxon>
        <taxon>Candidatus Caldarchaeum</taxon>
    </lineage>
</organism>